<organism evidence="2 3">
    <name type="scientific">Streptomyces hyaluromycini</name>
    <dbReference type="NCBI Taxonomy" id="1377993"/>
    <lineage>
        <taxon>Bacteria</taxon>
        <taxon>Bacillati</taxon>
        <taxon>Actinomycetota</taxon>
        <taxon>Actinomycetes</taxon>
        <taxon>Kitasatosporales</taxon>
        <taxon>Streptomycetaceae</taxon>
        <taxon>Streptomyces</taxon>
    </lineage>
</organism>
<comment type="caution">
    <text evidence="2">The sequence shown here is derived from an EMBL/GenBank/DDBJ whole genome shotgun (WGS) entry which is preliminary data.</text>
</comment>
<evidence type="ECO:0000256" key="1">
    <source>
        <dbReference type="SAM" id="MobiDB-lite"/>
    </source>
</evidence>
<feature type="compositionally biased region" description="Pro residues" evidence="1">
    <location>
        <begin position="620"/>
        <end position="630"/>
    </location>
</feature>
<gene>
    <name evidence="2" type="ORF">ABT404_03655</name>
</gene>
<name>A0ABV1WNZ2_9ACTN</name>
<evidence type="ECO:0000313" key="2">
    <source>
        <dbReference type="EMBL" id="MER7178578.1"/>
    </source>
</evidence>
<accession>A0ABV1WNZ2</accession>
<evidence type="ECO:0000313" key="3">
    <source>
        <dbReference type="Proteomes" id="UP001474181"/>
    </source>
</evidence>
<reference evidence="2 3" key="1">
    <citation type="submission" date="2024-06" db="EMBL/GenBank/DDBJ databases">
        <title>The Natural Products Discovery Center: Release of the First 8490 Sequenced Strains for Exploring Actinobacteria Biosynthetic Diversity.</title>
        <authorList>
            <person name="Kalkreuter E."/>
            <person name="Kautsar S.A."/>
            <person name="Yang D."/>
            <person name="Bader C.D."/>
            <person name="Teijaro C.N."/>
            <person name="Fluegel L."/>
            <person name="Davis C.M."/>
            <person name="Simpson J.R."/>
            <person name="Lauterbach L."/>
            <person name="Steele A.D."/>
            <person name="Gui C."/>
            <person name="Meng S."/>
            <person name="Li G."/>
            <person name="Viehrig K."/>
            <person name="Ye F."/>
            <person name="Su P."/>
            <person name="Kiefer A.F."/>
            <person name="Nichols A."/>
            <person name="Cepeda A.J."/>
            <person name="Yan W."/>
            <person name="Fan B."/>
            <person name="Jiang Y."/>
            <person name="Adhikari A."/>
            <person name="Zheng C.-J."/>
            <person name="Schuster L."/>
            <person name="Cowan T.M."/>
            <person name="Smanski M.J."/>
            <person name="Chevrette M.G."/>
            <person name="De Carvalho L.P.S."/>
            <person name="Shen B."/>
        </authorList>
    </citation>
    <scope>NUCLEOTIDE SEQUENCE [LARGE SCALE GENOMIC DNA]</scope>
    <source>
        <strain evidence="2 3">NPDC000234</strain>
    </source>
</reference>
<dbReference type="Proteomes" id="UP001474181">
    <property type="component" value="Unassembled WGS sequence"/>
</dbReference>
<proteinExistence type="predicted"/>
<dbReference type="EMBL" id="JBEPEK010000015">
    <property type="protein sequence ID" value="MER7178578.1"/>
    <property type="molecule type" value="Genomic_DNA"/>
</dbReference>
<protein>
    <recommendedName>
        <fullName evidence="4">PE-PGRS family protein</fullName>
    </recommendedName>
</protein>
<sequence length="752" mass="82258">MAENERPFPLPASREQQEEWIQAAVDTPGVNVPREALANVAPFLVEPGGLLGLAGPTGRRRLLESTLRHIATDAGEATVVAVRMHGAGGVVWENNERISSAWHSPADPSGLTDQRRALARVYSWTAVNADGREEAYAALRSDVPSRAELIANVHQAAEALEKRVGHRPYVLKQDLVLNGQQEPGLFVAQQFQLEEPPLAGEDGRPLHPIEHWGWMAVRGNNRTKERHEIFGLSSAEVLTGVPLKKLGGEGETLVFDPSDWLARLSETLNEEYDTVDHWDPDNPLRAVQAKKVAVVEAHLVVGSPTPRRLYRIVQMSNRRDHVHPPLEFEQNDRSRAVARSVLGAYVAAGCLDERTAEVLSGAAPITDLPDAPSDASVSELRDLRSMMLLGELFPTDRDKQFLIRRALSESPPSQLSAPEVARRARAWSALTSESYPKAWNPRIGEMFQVGDVRGGIKLSGHPLRDLLASAETDEDAFEELVRYRAAHWLAAYGLIDADRGSLTGQKSDEDDGTEATRVRRTVRNALNALRNNSRIQAVAVLRELAKAMDQDRPPRKVSRSGELLYEPMRGAWFNREFPKETGKRLNKPPTPRAHPAQPPFTPGAGDGSPPATLTGDATPAEPPPVPPGLPSVPGTLPGFESTPTPEPQQAAGPDQTPETSPLPGAGPAPAPDGSSPLEQLADEVRVRVGRLLDETRRARETLDLVADKARQDDVRFVFSRGQADAIVREVPRTLRTLRELPELVEALAEPAE</sequence>
<dbReference type="RefSeq" id="WP_350777063.1">
    <property type="nucleotide sequence ID" value="NZ_JBEPEK010000015.1"/>
</dbReference>
<keyword evidence="3" id="KW-1185">Reference proteome</keyword>
<evidence type="ECO:0008006" key="4">
    <source>
        <dbReference type="Google" id="ProtNLM"/>
    </source>
</evidence>
<feature type="region of interest" description="Disordered" evidence="1">
    <location>
        <begin position="575"/>
        <end position="678"/>
    </location>
</feature>
<feature type="compositionally biased region" description="Pro residues" evidence="1">
    <location>
        <begin position="588"/>
        <end position="601"/>
    </location>
</feature>